<dbReference type="EMBL" id="PKMF04000569">
    <property type="protein sequence ID" value="KAK7825641.1"/>
    <property type="molecule type" value="Genomic_DNA"/>
</dbReference>
<accession>A0AAW0JHW2</accession>
<organism evidence="1 2">
    <name type="scientific">Quercus suber</name>
    <name type="common">Cork oak</name>
    <dbReference type="NCBI Taxonomy" id="58331"/>
    <lineage>
        <taxon>Eukaryota</taxon>
        <taxon>Viridiplantae</taxon>
        <taxon>Streptophyta</taxon>
        <taxon>Embryophyta</taxon>
        <taxon>Tracheophyta</taxon>
        <taxon>Spermatophyta</taxon>
        <taxon>Magnoliopsida</taxon>
        <taxon>eudicotyledons</taxon>
        <taxon>Gunneridae</taxon>
        <taxon>Pentapetalae</taxon>
        <taxon>rosids</taxon>
        <taxon>fabids</taxon>
        <taxon>Fagales</taxon>
        <taxon>Fagaceae</taxon>
        <taxon>Quercus</taxon>
    </lineage>
</organism>
<sequence length="88" mass="10303">MEINFMKRLQPKLSKFRQMYSSLDFSKKVLEKWTLRSQLQISLSAIRNAIVAEVEDGDEVVDFDRRKVIIRFNALDSIAPNLNLVMNE</sequence>
<comment type="caution">
    <text evidence="1">The sequence shown here is derived from an EMBL/GenBank/DDBJ whole genome shotgun (WGS) entry which is preliminary data.</text>
</comment>
<proteinExistence type="predicted"/>
<dbReference type="Proteomes" id="UP000237347">
    <property type="component" value="Unassembled WGS sequence"/>
</dbReference>
<gene>
    <name evidence="1" type="primary">DGD1_9</name>
    <name evidence="1" type="ORF">CFP56_032952</name>
</gene>
<name>A0AAW0JHW2_QUESU</name>
<keyword evidence="2" id="KW-1185">Reference proteome</keyword>
<evidence type="ECO:0000313" key="2">
    <source>
        <dbReference type="Proteomes" id="UP000237347"/>
    </source>
</evidence>
<reference evidence="1 2" key="1">
    <citation type="journal article" date="2018" name="Sci. Data">
        <title>The draft genome sequence of cork oak.</title>
        <authorList>
            <person name="Ramos A.M."/>
            <person name="Usie A."/>
            <person name="Barbosa P."/>
            <person name="Barros P.M."/>
            <person name="Capote T."/>
            <person name="Chaves I."/>
            <person name="Simoes F."/>
            <person name="Abreu I."/>
            <person name="Carrasquinho I."/>
            <person name="Faro C."/>
            <person name="Guimaraes J.B."/>
            <person name="Mendonca D."/>
            <person name="Nobrega F."/>
            <person name="Rodrigues L."/>
            <person name="Saibo N.J.M."/>
            <person name="Varela M.C."/>
            <person name="Egas C."/>
            <person name="Matos J."/>
            <person name="Miguel C.M."/>
            <person name="Oliveira M.M."/>
            <person name="Ricardo C.P."/>
            <person name="Goncalves S."/>
        </authorList>
    </citation>
    <scope>NUCLEOTIDE SEQUENCE [LARGE SCALE GENOMIC DNA]</scope>
    <source>
        <strain evidence="2">cv. HL8</strain>
    </source>
</reference>
<protein>
    <submittedName>
        <fullName evidence="1">Digalactosyldiacylglycerol synthase 1</fullName>
    </submittedName>
</protein>
<evidence type="ECO:0000313" key="1">
    <source>
        <dbReference type="EMBL" id="KAK7825641.1"/>
    </source>
</evidence>
<dbReference type="AlphaFoldDB" id="A0AAW0JHW2"/>